<gene>
    <name evidence="2" type="ORF">QYE76_027547</name>
</gene>
<dbReference type="Proteomes" id="UP001231189">
    <property type="component" value="Unassembled WGS sequence"/>
</dbReference>
<protein>
    <submittedName>
        <fullName evidence="2">Uncharacterized protein</fullName>
    </submittedName>
</protein>
<proteinExistence type="predicted"/>
<dbReference type="AlphaFoldDB" id="A0AAD8VF14"/>
<evidence type="ECO:0000313" key="3">
    <source>
        <dbReference type="Proteomes" id="UP001231189"/>
    </source>
</evidence>
<dbReference type="EMBL" id="JAUUTY010000007">
    <property type="protein sequence ID" value="KAK1603874.1"/>
    <property type="molecule type" value="Genomic_DNA"/>
</dbReference>
<reference evidence="2" key="1">
    <citation type="submission" date="2023-07" db="EMBL/GenBank/DDBJ databases">
        <title>A chromosome-level genome assembly of Lolium multiflorum.</title>
        <authorList>
            <person name="Chen Y."/>
            <person name="Copetti D."/>
            <person name="Kolliker R."/>
            <person name="Studer B."/>
        </authorList>
    </citation>
    <scope>NUCLEOTIDE SEQUENCE</scope>
    <source>
        <strain evidence="2">02402/16</strain>
        <tissue evidence="2">Leaf</tissue>
    </source>
</reference>
<feature type="region of interest" description="Disordered" evidence="1">
    <location>
        <begin position="1"/>
        <end position="22"/>
    </location>
</feature>
<evidence type="ECO:0000313" key="2">
    <source>
        <dbReference type="EMBL" id="KAK1603874.1"/>
    </source>
</evidence>
<sequence>MWAADVERRRNKTRGMTEREKKLKAKKVAAAADEQARLVSMNFFQPCVGQFPGPWPTQGTIGSPSTFSPASPATAMFQDTYAAGDDTRRQERPVSGADFEAKMRRAFNMYADDNDGQTFNMYADDNDGQTFKYLNVFPRIEECEKWKEVRKNLANNKGEQTI</sequence>
<comment type="caution">
    <text evidence="2">The sequence shown here is derived from an EMBL/GenBank/DDBJ whole genome shotgun (WGS) entry which is preliminary data.</text>
</comment>
<keyword evidence="3" id="KW-1185">Reference proteome</keyword>
<name>A0AAD8VF14_LOLMU</name>
<organism evidence="2 3">
    <name type="scientific">Lolium multiflorum</name>
    <name type="common">Italian ryegrass</name>
    <name type="synonym">Lolium perenne subsp. multiflorum</name>
    <dbReference type="NCBI Taxonomy" id="4521"/>
    <lineage>
        <taxon>Eukaryota</taxon>
        <taxon>Viridiplantae</taxon>
        <taxon>Streptophyta</taxon>
        <taxon>Embryophyta</taxon>
        <taxon>Tracheophyta</taxon>
        <taxon>Spermatophyta</taxon>
        <taxon>Magnoliopsida</taxon>
        <taxon>Liliopsida</taxon>
        <taxon>Poales</taxon>
        <taxon>Poaceae</taxon>
        <taxon>BOP clade</taxon>
        <taxon>Pooideae</taxon>
        <taxon>Poodae</taxon>
        <taxon>Poeae</taxon>
        <taxon>Poeae Chloroplast Group 2 (Poeae type)</taxon>
        <taxon>Loliodinae</taxon>
        <taxon>Loliinae</taxon>
        <taxon>Lolium</taxon>
    </lineage>
</organism>
<accession>A0AAD8VF14</accession>
<evidence type="ECO:0000256" key="1">
    <source>
        <dbReference type="SAM" id="MobiDB-lite"/>
    </source>
</evidence>